<organism evidence="2 3">
    <name type="scientific">Pleurodeles waltl</name>
    <name type="common">Iberian ribbed newt</name>
    <dbReference type="NCBI Taxonomy" id="8319"/>
    <lineage>
        <taxon>Eukaryota</taxon>
        <taxon>Metazoa</taxon>
        <taxon>Chordata</taxon>
        <taxon>Craniata</taxon>
        <taxon>Vertebrata</taxon>
        <taxon>Euteleostomi</taxon>
        <taxon>Amphibia</taxon>
        <taxon>Batrachia</taxon>
        <taxon>Caudata</taxon>
        <taxon>Salamandroidea</taxon>
        <taxon>Salamandridae</taxon>
        <taxon>Pleurodelinae</taxon>
        <taxon>Pleurodeles</taxon>
    </lineage>
</organism>
<comment type="caution">
    <text evidence="2">The sequence shown here is derived from an EMBL/GenBank/DDBJ whole genome shotgun (WGS) entry which is preliminary data.</text>
</comment>
<dbReference type="EMBL" id="JANPWB010000009">
    <property type="protein sequence ID" value="KAJ1152430.1"/>
    <property type="molecule type" value="Genomic_DNA"/>
</dbReference>
<sequence>MCVARRAAANRLTRHLGIVIAVSAWSKKASHAYPAGRNVPAGGPGPDNGAREERQVISDAEWPRAAVAQTQMIRKARLLSGKMAVDYWASGSRQLL</sequence>
<accession>A0AAV7RKC9</accession>
<proteinExistence type="predicted"/>
<evidence type="ECO:0000256" key="1">
    <source>
        <dbReference type="SAM" id="MobiDB-lite"/>
    </source>
</evidence>
<dbReference type="AlphaFoldDB" id="A0AAV7RKC9"/>
<keyword evidence="3" id="KW-1185">Reference proteome</keyword>
<name>A0AAV7RKC9_PLEWA</name>
<dbReference type="Proteomes" id="UP001066276">
    <property type="component" value="Chromosome 5"/>
</dbReference>
<evidence type="ECO:0000313" key="2">
    <source>
        <dbReference type="EMBL" id="KAJ1152430.1"/>
    </source>
</evidence>
<feature type="region of interest" description="Disordered" evidence="1">
    <location>
        <begin position="32"/>
        <end position="53"/>
    </location>
</feature>
<reference evidence="2" key="1">
    <citation type="journal article" date="2022" name="bioRxiv">
        <title>Sequencing and chromosome-scale assembly of the giantPleurodeles waltlgenome.</title>
        <authorList>
            <person name="Brown T."/>
            <person name="Elewa A."/>
            <person name="Iarovenko S."/>
            <person name="Subramanian E."/>
            <person name="Araus A.J."/>
            <person name="Petzold A."/>
            <person name="Susuki M."/>
            <person name="Suzuki K.-i.T."/>
            <person name="Hayashi T."/>
            <person name="Toyoda A."/>
            <person name="Oliveira C."/>
            <person name="Osipova E."/>
            <person name="Leigh N.D."/>
            <person name="Simon A."/>
            <person name="Yun M.H."/>
        </authorList>
    </citation>
    <scope>NUCLEOTIDE SEQUENCE</scope>
    <source>
        <strain evidence="2">20211129_DDA</strain>
        <tissue evidence="2">Liver</tissue>
    </source>
</reference>
<protein>
    <submittedName>
        <fullName evidence="2">Uncharacterized protein</fullName>
    </submittedName>
</protein>
<gene>
    <name evidence="2" type="ORF">NDU88_005205</name>
</gene>
<evidence type="ECO:0000313" key="3">
    <source>
        <dbReference type="Proteomes" id="UP001066276"/>
    </source>
</evidence>